<dbReference type="InterPro" id="IPR027417">
    <property type="entry name" value="P-loop_NTPase"/>
</dbReference>
<feature type="binding site" evidence="19">
    <location>
        <begin position="36"/>
        <end position="38"/>
    </location>
    <ligand>
        <name>GTP</name>
        <dbReference type="ChEBI" id="CHEBI:37565"/>
    </ligand>
</feature>
<feature type="binding site" evidence="19">
    <location>
        <begin position="53"/>
        <end position="56"/>
    </location>
    <ligand>
        <name>GTP</name>
        <dbReference type="ChEBI" id="CHEBI:37565"/>
    </ligand>
</feature>
<evidence type="ECO:0000256" key="6">
    <source>
        <dbReference type="ARBA" id="ARBA00005159"/>
    </source>
</evidence>
<evidence type="ECO:0000256" key="13">
    <source>
        <dbReference type="ARBA" id="ARBA00022777"/>
    </source>
</evidence>
<evidence type="ECO:0000256" key="3">
    <source>
        <dbReference type="ARBA" id="ARBA00001522"/>
    </source>
</evidence>
<feature type="binding site" evidence="19">
    <location>
        <position position="85"/>
    </location>
    <ligand>
        <name>GTP</name>
        <dbReference type="ChEBI" id="CHEBI:37565"/>
    </ligand>
</feature>
<dbReference type="GO" id="GO:0043752">
    <property type="term" value="F:adenosylcobinamide kinase activity"/>
    <property type="evidence" value="ECO:0007669"/>
    <property type="project" value="UniProtKB-EC"/>
</dbReference>
<proteinExistence type="inferred from homology"/>
<evidence type="ECO:0000256" key="2">
    <source>
        <dbReference type="ARBA" id="ARBA00000711"/>
    </source>
</evidence>
<evidence type="ECO:0000256" key="5">
    <source>
        <dbReference type="ARBA" id="ARBA00004692"/>
    </source>
</evidence>
<keyword evidence="10" id="KW-0169">Cobalamin biosynthesis</keyword>
<keyword evidence="20" id="KW-0548">Nucleotidyltransferase</keyword>
<keyword evidence="14" id="KW-0067">ATP-binding</keyword>
<feature type="binding site" evidence="19">
    <location>
        <position position="64"/>
    </location>
    <ligand>
        <name>GTP</name>
        <dbReference type="ChEBI" id="CHEBI:37565"/>
    </ligand>
</feature>
<evidence type="ECO:0000256" key="10">
    <source>
        <dbReference type="ARBA" id="ARBA00022573"/>
    </source>
</evidence>
<protein>
    <recommendedName>
        <fullName evidence="16">Adenosylcobinamide kinase</fullName>
        <ecNumber evidence="8">2.7.1.156</ecNumber>
        <ecNumber evidence="9">2.7.7.62</ecNumber>
    </recommendedName>
    <alternativeName>
        <fullName evidence="17">Adenosylcobinamide-phosphate guanylyltransferase</fullName>
    </alternativeName>
</protein>
<dbReference type="GO" id="GO:0005525">
    <property type="term" value="F:GTP binding"/>
    <property type="evidence" value="ECO:0007669"/>
    <property type="project" value="UniProtKB-KW"/>
</dbReference>
<evidence type="ECO:0000256" key="4">
    <source>
        <dbReference type="ARBA" id="ARBA00003889"/>
    </source>
</evidence>
<evidence type="ECO:0000256" key="19">
    <source>
        <dbReference type="PIRSR" id="PIRSR006135-2"/>
    </source>
</evidence>
<dbReference type="InterPro" id="IPR003203">
    <property type="entry name" value="CobU/CobP"/>
</dbReference>
<dbReference type="CDD" id="cd00544">
    <property type="entry name" value="CobU"/>
    <property type="match status" value="1"/>
</dbReference>
<accession>A0A932ZVE6</accession>
<evidence type="ECO:0000256" key="18">
    <source>
        <dbReference type="PIRSR" id="PIRSR006135-1"/>
    </source>
</evidence>
<gene>
    <name evidence="20" type="primary">cobU</name>
    <name evidence="20" type="ORF">HY618_06410</name>
</gene>
<comment type="similarity">
    <text evidence="7">Belongs to the CobU/CobP family.</text>
</comment>
<dbReference type="NCBIfam" id="NF004469">
    <property type="entry name" value="PRK05800.1"/>
    <property type="match status" value="1"/>
</dbReference>
<keyword evidence="11 20" id="KW-0808">Transferase</keyword>
<evidence type="ECO:0000256" key="7">
    <source>
        <dbReference type="ARBA" id="ARBA00007490"/>
    </source>
</evidence>
<comment type="catalytic activity">
    <reaction evidence="2">
        <text>adenosylcob(III)inamide phosphate + GTP + H(+) = adenosylcob(III)inamide-GDP + diphosphate</text>
        <dbReference type="Rhea" id="RHEA:22712"/>
        <dbReference type="ChEBI" id="CHEBI:15378"/>
        <dbReference type="ChEBI" id="CHEBI:33019"/>
        <dbReference type="ChEBI" id="CHEBI:37565"/>
        <dbReference type="ChEBI" id="CHEBI:58502"/>
        <dbReference type="ChEBI" id="CHEBI:60487"/>
        <dbReference type="EC" id="2.7.7.62"/>
    </reaction>
</comment>
<keyword evidence="15 19" id="KW-0342">GTP-binding</keyword>
<keyword evidence="12 19" id="KW-0547">Nucleotide-binding</keyword>
<name>A0A932ZVE6_UNCTE</name>
<organism evidence="20 21">
    <name type="scientific">Tectimicrobiota bacterium</name>
    <dbReference type="NCBI Taxonomy" id="2528274"/>
    <lineage>
        <taxon>Bacteria</taxon>
        <taxon>Pseudomonadati</taxon>
        <taxon>Nitrospinota/Tectimicrobiota group</taxon>
        <taxon>Candidatus Tectimicrobiota</taxon>
    </lineage>
</organism>
<evidence type="ECO:0000256" key="11">
    <source>
        <dbReference type="ARBA" id="ARBA00022679"/>
    </source>
</evidence>
<evidence type="ECO:0000256" key="14">
    <source>
        <dbReference type="ARBA" id="ARBA00022840"/>
    </source>
</evidence>
<dbReference type="Gene3D" id="3.40.50.300">
    <property type="entry name" value="P-loop containing nucleotide triphosphate hydrolases"/>
    <property type="match status" value="1"/>
</dbReference>
<dbReference type="EC" id="2.7.7.62" evidence="9"/>
<dbReference type="GO" id="GO:0005524">
    <property type="term" value="F:ATP binding"/>
    <property type="evidence" value="ECO:0007669"/>
    <property type="project" value="UniProtKB-KW"/>
</dbReference>
<comment type="function">
    <text evidence="4">Catalyzes ATP-dependent phosphorylation of adenosylcobinamide and addition of GMP to adenosylcobinamide phosphate.</text>
</comment>
<evidence type="ECO:0000256" key="15">
    <source>
        <dbReference type="ARBA" id="ARBA00023134"/>
    </source>
</evidence>
<evidence type="ECO:0000313" key="20">
    <source>
        <dbReference type="EMBL" id="MBI4252076.1"/>
    </source>
</evidence>
<dbReference type="PANTHER" id="PTHR34848">
    <property type="match status" value="1"/>
</dbReference>
<dbReference type="AlphaFoldDB" id="A0A932ZVE6"/>
<comment type="catalytic activity">
    <reaction evidence="1">
        <text>adenosylcob(III)inamide + ATP = adenosylcob(III)inamide phosphate + ADP + H(+)</text>
        <dbReference type="Rhea" id="RHEA:15769"/>
        <dbReference type="ChEBI" id="CHEBI:2480"/>
        <dbReference type="ChEBI" id="CHEBI:15378"/>
        <dbReference type="ChEBI" id="CHEBI:30616"/>
        <dbReference type="ChEBI" id="CHEBI:58502"/>
        <dbReference type="ChEBI" id="CHEBI:456216"/>
        <dbReference type="EC" id="2.7.1.156"/>
    </reaction>
</comment>
<comment type="pathway">
    <text evidence="6">Cofactor biosynthesis; adenosylcobalamin biosynthesis; adenosylcobalamin from cob(II)yrinate a,c-diamide: step 5/7.</text>
</comment>
<dbReference type="Proteomes" id="UP000752292">
    <property type="component" value="Unassembled WGS sequence"/>
</dbReference>
<comment type="pathway">
    <text evidence="5">Cofactor biosynthesis; adenosylcobalamin biosynthesis; adenosylcobalamin from cob(II)yrinate a,c-diamide: step 6/7.</text>
</comment>
<dbReference type="SUPFAM" id="SSF52540">
    <property type="entry name" value="P-loop containing nucleoside triphosphate hydrolases"/>
    <property type="match status" value="1"/>
</dbReference>
<reference evidence="20" key="1">
    <citation type="submission" date="2020-07" db="EMBL/GenBank/DDBJ databases">
        <title>Huge and variable diversity of episymbiotic CPR bacteria and DPANN archaea in groundwater ecosystems.</title>
        <authorList>
            <person name="He C.Y."/>
            <person name="Keren R."/>
            <person name="Whittaker M."/>
            <person name="Farag I.F."/>
            <person name="Doudna J."/>
            <person name="Cate J.H.D."/>
            <person name="Banfield J.F."/>
        </authorList>
    </citation>
    <scope>NUCLEOTIDE SEQUENCE</scope>
    <source>
        <strain evidence="20">NC_groundwater_1370_Ag_S-0.2um_69_93</strain>
    </source>
</reference>
<evidence type="ECO:0000256" key="12">
    <source>
        <dbReference type="ARBA" id="ARBA00022741"/>
    </source>
</evidence>
<sequence length="183" mass="19552">MSSNKLTLIGGSVRSGKSAFALALARRFEGRRVYIATAVGGDAEMRARIARHREERGGAFETVEEPLDLLGALERARGAGCVVVDCLTLWVANLLLKGESEETAAGRIEGVRAFLAGRPFRAILVTNEVGMGVVPENALARAFRDACGRAHQAFSREADEVYFAALGVMLRLKPGPVEAVEGP</sequence>
<dbReference type="GO" id="GO:0009236">
    <property type="term" value="P:cobalamin biosynthetic process"/>
    <property type="evidence" value="ECO:0007669"/>
    <property type="project" value="UniProtKB-KW"/>
</dbReference>
<comment type="catalytic activity">
    <reaction evidence="3">
        <text>adenosylcob(III)inamide + GTP = adenosylcob(III)inamide phosphate + GDP + H(+)</text>
        <dbReference type="Rhea" id="RHEA:15765"/>
        <dbReference type="ChEBI" id="CHEBI:2480"/>
        <dbReference type="ChEBI" id="CHEBI:15378"/>
        <dbReference type="ChEBI" id="CHEBI:37565"/>
        <dbReference type="ChEBI" id="CHEBI:58189"/>
        <dbReference type="ChEBI" id="CHEBI:58502"/>
        <dbReference type="EC" id="2.7.1.156"/>
    </reaction>
</comment>
<evidence type="ECO:0000256" key="8">
    <source>
        <dbReference type="ARBA" id="ARBA00012016"/>
    </source>
</evidence>
<evidence type="ECO:0000256" key="17">
    <source>
        <dbReference type="ARBA" id="ARBA00030571"/>
    </source>
</evidence>
<keyword evidence="13 20" id="KW-0418">Kinase</keyword>
<evidence type="ECO:0000313" key="21">
    <source>
        <dbReference type="Proteomes" id="UP000752292"/>
    </source>
</evidence>
<dbReference type="PIRSF" id="PIRSF006135">
    <property type="entry name" value="CobU"/>
    <property type="match status" value="1"/>
</dbReference>
<feature type="active site" description="GMP-histidine intermediate" evidence="18">
    <location>
        <position position="52"/>
    </location>
</feature>
<dbReference type="PANTHER" id="PTHR34848:SF1">
    <property type="entry name" value="BIFUNCTIONAL ADENOSYLCOBALAMIN BIOSYNTHESIS PROTEIN COBU"/>
    <property type="match status" value="1"/>
</dbReference>
<dbReference type="EMBL" id="JACQRX010000281">
    <property type="protein sequence ID" value="MBI4252076.1"/>
    <property type="molecule type" value="Genomic_DNA"/>
</dbReference>
<feature type="binding site" evidence="19">
    <location>
        <begin position="11"/>
        <end position="18"/>
    </location>
    <ligand>
        <name>GTP</name>
        <dbReference type="ChEBI" id="CHEBI:37565"/>
    </ligand>
</feature>
<comment type="caution">
    <text evidence="20">The sequence shown here is derived from an EMBL/GenBank/DDBJ whole genome shotgun (WGS) entry which is preliminary data.</text>
</comment>
<dbReference type="EC" id="2.7.1.156" evidence="8"/>
<evidence type="ECO:0000256" key="1">
    <source>
        <dbReference type="ARBA" id="ARBA00000312"/>
    </source>
</evidence>
<dbReference type="Pfam" id="PF02283">
    <property type="entry name" value="CobU"/>
    <property type="match status" value="1"/>
</dbReference>
<evidence type="ECO:0000256" key="16">
    <source>
        <dbReference type="ARBA" id="ARBA00029570"/>
    </source>
</evidence>
<dbReference type="GO" id="GO:0008820">
    <property type="term" value="F:cobinamide phosphate guanylyltransferase activity"/>
    <property type="evidence" value="ECO:0007669"/>
    <property type="project" value="UniProtKB-EC"/>
</dbReference>
<evidence type="ECO:0000256" key="9">
    <source>
        <dbReference type="ARBA" id="ARBA00012523"/>
    </source>
</evidence>